<feature type="region of interest" description="Disordered" evidence="5">
    <location>
        <begin position="91"/>
        <end position="143"/>
    </location>
</feature>
<dbReference type="InterPro" id="IPR036443">
    <property type="entry name" value="Znf_RanBP2_sf"/>
</dbReference>
<feature type="compositionally biased region" description="Polar residues" evidence="5">
    <location>
        <begin position="519"/>
        <end position="539"/>
    </location>
</feature>
<dbReference type="OrthoDB" id="448399at2759"/>
<feature type="region of interest" description="Disordered" evidence="5">
    <location>
        <begin position="584"/>
        <end position="671"/>
    </location>
</feature>
<keyword evidence="3" id="KW-0862">Zinc</keyword>
<evidence type="ECO:0000256" key="4">
    <source>
        <dbReference type="PROSITE-ProRule" id="PRU00322"/>
    </source>
</evidence>
<dbReference type="PROSITE" id="PS50199">
    <property type="entry name" value="ZF_RANBP2_2"/>
    <property type="match status" value="1"/>
</dbReference>
<keyword evidence="8" id="KW-1185">Reference proteome</keyword>
<dbReference type="GO" id="GO:0008270">
    <property type="term" value="F:zinc ion binding"/>
    <property type="evidence" value="ECO:0007669"/>
    <property type="project" value="UniProtKB-KW"/>
</dbReference>
<dbReference type="EMBL" id="KV429070">
    <property type="protein sequence ID" value="KZT68109.1"/>
    <property type="molecule type" value="Genomic_DNA"/>
</dbReference>
<evidence type="ECO:0000259" key="6">
    <source>
        <dbReference type="PROSITE" id="PS50199"/>
    </source>
</evidence>
<feature type="compositionally biased region" description="Low complexity" evidence="5">
    <location>
        <begin position="617"/>
        <end position="634"/>
    </location>
</feature>
<feature type="region of interest" description="Disordered" evidence="5">
    <location>
        <begin position="1"/>
        <end position="49"/>
    </location>
</feature>
<feature type="compositionally biased region" description="Gly residues" evidence="5">
    <location>
        <begin position="30"/>
        <end position="41"/>
    </location>
</feature>
<dbReference type="GO" id="GO:0003729">
    <property type="term" value="F:mRNA binding"/>
    <property type="evidence" value="ECO:0007669"/>
    <property type="project" value="TreeGrafter"/>
</dbReference>
<name>A0A165PEG6_9APHY</name>
<feature type="region of interest" description="Disordered" evidence="5">
    <location>
        <begin position="503"/>
        <end position="544"/>
    </location>
</feature>
<dbReference type="SUPFAM" id="SSF90209">
    <property type="entry name" value="Ran binding protein zinc finger-like"/>
    <property type="match status" value="2"/>
</dbReference>
<keyword evidence="1" id="KW-0479">Metal-binding</keyword>
<evidence type="ECO:0000313" key="7">
    <source>
        <dbReference type="EMBL" id="KZT68109.1"/>
    </source>
</evidence>
<sequence>MGPSSGPLPMAMPLATGTRWTLASESDSGSGRGGDCGCGTGKDGDERGPGCGCGWLESPTGARASGDWPLCGGARADGSAHIIINRPLAVDQSHLPPQPSHPPPAQPPPPPPPLPSWPDGPLSGPPSPLGRADQLFPPLPPSDHRSTLLHYPDYVPHVSFDVPLDVALSFEDTFANLIPPSPRQPPPTYLLAHDMPEYQASATPIHDAWPSPSSFTISSNPPNPKTNFRAGDWICAEANCSAHNFGRNSTCIGCGRQRHPVVGSGMDPLHVMTTPSYLAPPMARVSPRFAASAGVGYSSPSMYGDFSRAPAPPVARLRTQSSPGALPKPEPFITPHSPMPLGMPQTPGAGMISVGSMTSASMGPRSTNPYPLLTPSGRAISVGGRVQNVSIDPLAPCIIYWPDNEPLPEQGQIRPSGSAVISYPPIVNTGNKGAAEKQPGDWICHKCNYLNWRRRKVCQTCFPYAEGNGDSISAAVQAERIALLENVLATQVGQPRKHVPDALQLPRHASNGGAVSFPSADSPTSYSPISPLSPTSPWSVHSEHSYPLRPAFSASQSRLDDAYPTPIYQTSDSLATSHARLRRSPLPPLASMPAQTPQTTPTSGNLLPGFLADIVQSDSPSLSPSTSTSSAELSLDTDECEDRDPTLSLRTRGGGYRAHRPLGGGSRNASTASLTGASLTIHENSIWKMDGAELGVPAQSKPAKPAAMATGVQRLTAAVASLSIGSSQAGRR</sequence>
<evidence type="ECO:0000256" key="1">
    <source>
        <dbReference type="ARBA" id="ARBA00022723"/>
    </source>
</evidence>
<dbReference type="Gene3D" id="4.10.1060.10">
    <property type="entry name" value="Zinc finger, RanBP2-type"/>
    <property type="match status" value="2"/>
</dbReference>
<feature type="compositionally biased region" description="Pro residues" evidence="5">
    <location>
        <begin position="96"/>
        <end position="128"/>
    </location>
</feature>
<reference evidence="7 8" key="1">
    <citation type="journal article" date="2016" name="Mol. Biol. Evol.">
        <title>Comparative Genomics of Early-Diverging Mushroom-Forming Fungi Provides Insights into the Origins of Lignocellulose Decay Capabilities.</title>
        <authorList>
            <person name="Nagy L.G."/>
            <person name="Riley R."/>
            <person name="Tritt A."/>
            <person name="Adam C."/>
            <person name="Daum C."/>
            <person name="Floudas D."/>
            <person name="Sun H."/>
            <person name="Yadav J.S."/>
            <person name="Pangilinan J."/>
            <person name="Larsson K.H."/>
            <person name="Matsuura K."/>
            <person name="Barry K."/>
            <person name="Labutti K."/>
            <person name="Kuo R."/>
            <person name="Ohm R.A."/>
            <person name="Bhattacharya S.S."/>
            <person name="Shirouzu T."/>
            <person name="Yoshinaga Y."/>
            <person name="Martin F.M."/>
            <person name="Grigoriev I.V."/>
            <person name="Hibbett D.S."/>
        </authorList>
    </citation>
    <scope>NUCLEOTIDE SEQUENCE [LARGE SCALE GENOMIC DNA]</scope>
    <source>
        <strain evidence="7 8">L-15889</strain>
    </source>
</reference>
<organism evidence="7 8">
    <name type="scientific">Daedalea quercina L-15889</name>
    <dbReference type="NCBI Taxonomy" id="1314783"/>
    <lineage>
        <taxon>Eukaryota</taxon>
        <taxon>Fungi</taxon>
        <taxon>Dikarya</taxon>
        <taxon>Basidiomycota</taxon>
        <taxon>Agaricomycotina</taxon>
        <taxon>Agaricomycetes</taxon>
        <taxon>Polyporales</taxon>
        <taxon>Fomitopsis</taxon>
    </lineage>
</organism>
<feature type="domain" description="RanBP2-type" evidence="6">
    <location>
        <begin position="229"/>
        <end position="260"/>
    </location>
</feature>
<protein>
    <recommendedName>
        <fullName evidence="6">RanBP2-type domain-containing protein</fullName>
    </recommendedName>
</protein>
<keyword evidence="2 4" id="KW-0863">Zinc-finger</keyword>
<feature type="compositionally biased region" description="Polar residues" evidence="5">
    <location>
        <begin position="593"/>
        <end position="605"/>
    </location>
</feature>
<evidence type="ECO:0000313" key="8">
    <source>
        <dbReference type="Proteomes" id="UP000076727"/>
    </source>
</evidence>
<dbReference type="Proteomes" id="UP000076727">
    <property type="component" value="Unassembled WGS sequence"/>
</dbReference>
<proteinExistence type="predicted"/>
<evidence type="ECO:0000256" key="3">
    <source>
        <dbReference type="ARBA" id="ARBA00022833"/>
    </source>
</evidence>
<dbReference type="PANTHER" id="PTHR23111:SF40">
    <property type="entry name" value="RNA-BINDING PROTEIN INVOLVED IN HETEROCHROMATIN ASSEMBLY-RELATED"/>
    <property type="match status" value="1"/>
</dbReference>
<evidence type="ECO:0000256" key="5">
    <source>
        <dbReference type="SAM" id="MobiDB-lite"/>
    </source>
</evidence>
<dbReference type="PROSITE" id="PS01358">
    <property type="entry name" value="ZF_RANBP2_1"/>
    <property type="match status" value="2"/>
</dbReference>
<dbReference type="SMART" id="SM00547">
    <property type="entry name" value="ZnF_RBZ"/>
    <property type="match status" value="2"/>
</dbReference>
<dbReference type="STRING" id="1314783.A0A165PEG6"/>
<dbReference type="AlphaFoldDB" id="A0A165PEG6"/>
<feature type="compositionally biased region" description="Gly residues" evidence="5">
    <location>
        <begin position="652"/>
        <end position="666"/>
    </location>
</feature>
<gene>
    <name evidence="7" type="ORF">DAEQUDRAFT_728388</name>
</gene>
<evidence type="ECO:0000256" key="2">
    <source>
        <dbReference type="ARBA" id="ARBA00022771"/>
    </source>
</evidence>
<accession>A0A165PEG6</accession>
<dbReference type="PANTHER" id="PTHR23111">
    <property type="entry name" value="ZINC FINGER PROTEIN"/>
    <property type="match status" value="1"/>
</dbReference>
<dbReference type="InterPro" id="IPR001876">
    <property type="entry name" value="Znf_RanBP2"/>
</dbReference>